<accession>A0A835KA76</accession>
<feature type="domain" description="Retrotransposon gag" evidence="2">
    <location>
        <begin position="120"/>
        <end position="207"/>
    </location>
</feature>
<evidence type="ECO:0000259" key="2">
    <source>
        <dbReference type="Pfam" id="PF03732"/>
    </source>
</evidence>
<dbReference type="EMBL" id="JADGMS010000004">
    <property type="protein sequence ID" value="KAF9683785.1"/>
    <property type="molecule type" value="Genomic_DNA"/>
</dbReference>
<dbReference type="InterPro" id="IPR041588">
    <property type="entry name" value="Integrase_H2C2"/>
</dbReference>
<dbReference type="SUPFAM" id="SSF50630">
    <property type="entry name" value="Acid proteases"/>
    <property type="match status" value="1"/>
</dbReference>
<feature type="coiled-coil region" evidence="1">
    <location>
        <begin position="16"/>
        <end position="50"/>
    </location>
</feature>
<feature type="domain" description="Integrase zinc-binding" evidence="3">
    <location>
        <begin position="551"/>
        <end position="593"/>
    </location>
</feature>
<evidence type="ECO:0000313" key="5">
    <source>
        <dbReference type="EMBL" id="KAF9683785.1"/>
    </source>
</evidence>
<keyword evidence="6" id="KW-1185">Reference proteome</keyword>
<evidence type="ECO:0008006" key="7">
    <source>
        <dbReference type="Google" id="ProtNLM"/>
    </source>
</evidence>
<dbReference type="PANTHER" id="PTHR15503:SF22">
    <property type="entry name" value="TRANSPOSON TY3-I GAG POLYPROTEIN"/>
    <property type="match status" value="1"/>
</dbReference>
<feature type="domain" description="Tf2-1-like SH3-like" evidence="4">
    <location>
        <begin position="642"/>
        <end position="707"/>
    </location>
</feature>
<dbReference type="InterPro" id="IPR005162">
    <property type="entry name" value="Retrotrans_gag_dom"/>
</dbReference>
<organism evidence="5 6">
    <name type="scientific">Salix dunnii</name>
    <dbReference type="NCBI Taxonomy" id="1413687"/>
    <lineage>
        <taxon>Eukaryota</taxon>
        <taxon>Viridiplantae</taxon>
        <taxon>Streptophyta</taxon>
        <taxon>Embryophyta</taxon>
        <taxon>Tracheophyta</taxon>
        <taxon>Spermatophyta</taxon>
        <taxon>Magnoliopsida</taxon>
        <taxon>eudicotyledons</taxon>
        <taxon>Gunneridae</taxon>
        <taxon>Pentapetalae</taxon>
        <taxon>rosids</taxon>
        <taxon>fabids</taxon>
        <taxon>Malpighiales</taxon>
        <taxon>Salicaceae</taxon>
        <taxon>Saliceae</taxon>
        <taxon>Salix</taxon>
    </lineage>
</organism>
<dbReference type="InterPro" id="IPR021109">
    <property type="entry name" value="Peptidase_aspartic_dom_sf"/>
</dbReference>
<dbReference type="PANTHER" id="PTHR15503">
    <property type="entry name" value="LDOC1 RELATED"/>
    <property type="match status" value="1"/>
</dbReference>
<dbReference type="CDD" id="cd00303">
    <property type="entry name" value="retropepsin_like"/>
    <property type="match status" value="1"/>
</dbReference>
<dbReference type="Proteomes" id="UP000657918">
    <property type="component" value="Chromosome 4"/>
</dbReference>
<dbReference type="InterPro" id="IPR056924">
    <property type="entry name" value="SH3_Tf2-1"/>
</dbReference>
<name>A0A835KA76_9ROSI</name>
<evidence type="ECO:0000256" key="1">
    <source>
        <dbReference type="SAM" id="Coils"/>
    </source>
</evidence>
<dbReference type="Pfam" id="PF03732">
    <property type="entry name" value="Retrotrans_gag"/>
    <property type="match status" value="1"/>
</dbReference>
<dbReference type="Pfam" id="PF17921">
    <property type="entry name" value="Integrase_H2C2"/>
    <property type="match status" value="1"/>
</dbReference>
<comment type="caution">
    <text evidence="5">The sequence shown here is derived from an EMBL/GenBank/DDBJ whole genome shotgun (WGS) entry which is preliminary data.</text>
</comment>
<keyword evidence="1" id="KW-0175">Coiled coil</keyword>
<sequence length="803" mass="90875">MGESSNMLQIQFEAFMKMYQENRQQDRIEREQLSARLEELSRELATTRLENQHGEDGSVNLGPRGYPHLNHRVEGRAPPPRFSRLEFPLYDGKIDPLVWLSRREHYFRHQHTPEEEKVEIASYHLDADAQVWFLKLDRDRPGISWVEFKRQCHLRFGPSLQGNKLGELAKLRQGGTVEEYQRKFEQLAARAGHLTTEQEVEIFISGLIEYIAIEVELHQPRDLISAMSLAKLYERRSGARRTMPPQLKSPTVISSLPSNQRTFKRLSRGEMDERRAKGLCFNCDEIYNRGHQCKRLFWLDGVEESVQGELEDHDNCEDDTPEISLHAITGEASGGNTMRVHGTIKRKRILFLIDSGSTHSFLDSTLVAKLGLNCTHQEGLQVVIANGSKIKSPGQCKNVPISLGTQLIQFDFYILTLNGIDAVLGVNWLQTLGPILWDFKVNSMIFKQHGRVLELKGAGIEGGRQLAHSSTCVASSHNNGISRREDYPSIAAISMPSLTLFESIRKEVLSSATLQLLQTNIVAGEVVGPWEFKDGLIFFKKHVYLLPDSPIISDIIAALHNSGHEGYQKTFHRIAQDFYWKGMKASVQAFVRHWVAKLEAVDLELRSRDLILQDLRSRLLQAQSSMKSQYDAKHRPVQFQLGDQVLLKLQPHRQLSLSSSKFTKLSPRFYGPFSVLAKIGTVAYKLDLPSSSKLHPVFHVSCLKTFHGSSVPIEPTLPTLTDGELQPLSKAILDSRVVRNNHQVLVHWDGLSPADSSWEDVPSFQARFPSFALADKSIFNGGSNVMSNQQLTKEVVVNRTDVE</sequence>
<dbReference type="AlphaFoldDB" id="A0A835KA76"/>
<dbReference type="Gene3D" id="2.40.50.40">
    <property type="match status" value="1"/>
</dbReference>
<dbReference type="InterPro" id="IPR032567">
    <property type="entry name" value="RTL1-rel"/>
</dbReference>
<dbReference type="SUPFAM" id="SSF54160">
    <property type="entry name" value="Chromo domain-like"/>
    <property type="match status" value="1"/>
</dbReference>
<proteinExistence type="predicted"/>
<dbReference type="Gene3D" id="1.10.340.70">
    <property type="match status" value="1"/>
</dbReference>
<evidence type="ECO:0000259" key="4">
    <source>
        <dbReference type="Pfam" id="PF24626"/>
    </source>
</evidence>
<protein>
    <recommendedName>
        <fullName evidence="7">Retrotransposon gag domain-containing protein</fullName>
    </recommendedName>
</protein>
<reference evidence="5 6" key="1">
    <citation type="submission" date="2020-10" db="EMBL/GenBank/DDBJ databases">
        <title>Plant Genome Project.</title>
        <authorList>
            <person name="Zhang R.-G."/>
        </authorList>
    </citation>
    <scope>NUCLEOTIDE SEQUENCE [LARGE SCALE GENOMIC DNA]</scope>
    <source>
        <strain evidence="5">FAFU-HL-1</strain>
        <tissue evidence="5">Leaf</tissue>
    </source>
</reference>
<dbReference type="Pfam" id="PF08284">
    <property type="entry name" value="RVP_2"/>
    <property type="match status" value="1"/>
</dbReference>
<evidence type="ECO:0000259" key="3">
    <source>
        <dbReference type="Pfam" id="PF17921"/>
    </source>
</evidence>
<dbReference type="Pfam" id="PF24626">
    <property type="entry name" value="SH3_Tf2-1"/>
    <property type="match status" value="1"/>
</dbReference>
<dbReference type="Gene3D" id="2.40.70.10">
    <property type="entry name" value="Acid Proteases"/>
    <property type="match status" value="1"/>
</dbReference>
<dbReference type="InterPro" id="IPR016197">
    <property type="entry name" value="Chromo-like_dom_sf"/>
</dbReference>
<dbReference type="OrthoDB" id="1938922at2759"/>
<evidence type="ECO:0000313" key="6">
    <source>
        <dbReference type="Proteomes" id="UP000657918"/>
    </source>
</evidence>
<gene>
    <name evidence="5" type="ORF">SADUNF_Sadunf04G0050400</name>
</gene>